<evidence type="ECO:0000313" key="11">
    <source>
        <dbReference type="Proteomes" id="UP001240678"/>
    </source>
</evidence>
<feature type="region of interest" description="Disordered" evidence="8">
    <location>
        <begin position="96"/>
        <end position="123"/>
    </location>
</feature>
<evidence type="ECO:0000256" key="3">
    <source>
        <dbReference type="ARBA" id="ARBA00022833"/>
    </source>
</evidence>
<evidence type="ECO:0000313" key="10">
    <source>
        <dbReference type="EMBL" id="KAK1536638.1"/>
    </source>
</evidence>
<dbReference type="CDD" id="cd12148">
    <property type="entry name" value="fungal_TF_MHR"/>
    <property type="match status" value="1"/>
</dbReference>
<protein>
    <recommendedName>
        <fullName evidence="9">Zn(2)-C6 fungal-type domain-containing protein</fullName>
    </recommendedName>
</protein>
<organism evidence="10 11">
    <name type="scientific">Colletotrichum costaricense</name>
    <dbReference type="NCBI Taxonomy" id="1209916"/>
    <lineage>
        <taxon>Eukaryota</taxon>
        <taxon>Fungi</taxon>
        <taxon>Dikarya</taxon>
        <taxon>Ascomycota</taxon>
        <taxon>Pezizomycotina</taxon>
        <taxon>Sordariomycetes</taxon>
        <taxon>Hypocreomycetidae</taxon>
        <taxon>Glomerellales</taxon>
        <taxon>Glomerellaceae</taxon>
        <taxon>Colletotrichum</taxon>
        <taxon>Colletotrichum acutatum species complex</taxon>
    </lineage>
</organism>
<gene>
    <name evidence="10" type="ORF">CCOS01_01958</name>
</gene>
<dbReference type="InterPro" id="IPR052202">
    <property type="entry name" value="Yeast_MetPath_Reg"/>
</dbReference>
<keyword evidence="4" id="KW-0805">Transcription regulation</keyword>
<dbReference type="GO" id="GO:0043565">
    <property type="term" value="F:sequence-specific DNA binding"/>
    <property type="evidence" value="ECO:0007669"/>
    <property type="project" value="TreeGrafter"/>
</dbReference>
<dbReference type="GO" id="GO:0008270">
    <property type="term" value="F:zinc ion binding"/>
    <property type="evidence" value="ECO:0007669"/>
    <property type="project" value="InterPro"/>
</dbReference>
<proteinExistence type="predicted"/>
<name>A0AAI9Z6J5_9PEZI</name>
<dbReference type="GO" id="GO:0000981">
    <property type="term" value="F:DNA-binding transcription factor activity, RNA polymerase II-specific"/>
    <property type="evidence" value="ECO:0007669"/>
    <property type="project" value="InterPro"/>
</dbReference>
<accession>A0AAI9Z6J5</accession>
<evidence type="ECO:0000256" key="4">
    <source>
        <dbReference type="ARBA" id="ARBA00023015"/>
    </source>
</evidence>
<sequence length="637" mass="71278">MSSTSSACAQEAPNLRGTPESPLTSTETRPQACERCWKRKQKCDRRLPACTSCSGLGAECIPRNQDFNTVSELSHTSVIGYVSSLKRRIANLEEQSLHRKRSRTHSGRAESCHGSSPMDDSLTIPRDAISITSSRALDTVNINRHGTEDSSVRATMGAIGFLSRNAMAEPRDNSDDLPRKFSLAEVISGALAIDGRDPSAAMPAPQTPDMNSRLSSESQDLTLEHVRKFLEWPIIMPYIDKDIYLRQCEDVMACRTDCHAAQSPPPLHVFNLHMACAIGISLSPTSTHLSFLNASLHSAALGELPSILRTESTLEHIHCMIMLTIYSLYNSSGGSAWHLLGLAMKTCISLDLHREPDVNSSIGLPEADRRRWLFWAVYSFDRMLSLVMDRPLSIQDDYISVQLPAEDDGLSITTETPHQISQIIRYLVLYSQLVSSIRSGRREDILLTYSNIVHWRDLPPNVDRQSPSAPHLLYLFEQLSCRALIHLASLTPQTIVRNEFWLGNNQDLETDTINTSYQFINRSYDLFIKGSFVCSFIDAYDIFQAAVAFACLTRRRSQNDFAARRLAEVTEVISKASTLVTIAASRFPALAAFQQVLLSLSTRSMETDETTSNTVSWNHFPDIIPRRSQRLIRFAFT</sequence>
<dbReference type="GO" id="GO:0006351">
    <property type="term" value="P:DNA-templated transcription"/>
    <property type="evidence" value="ECO:0007669"/>
    <property type="project" value="InterPro"/>
</dbReference>
<dbReference type="PANTHER" id="PTHR47782:SF14">
    <property type="entry name" value="ZN(II)2CYS6 TRANSCRIPTION FACTOR (EUROFUNG)"/>
    <property type="match status" value="1"/>
</dbReference>
<dbReference type="GO" id="GO:0005634">
    <property type="term" value="C:nucleus"/>
    <property type="evidence" value="ECO:0007669"/>
    <property type="project" value="UniProtKB-SubCell"/>
</dbReference>
<comment type="caution">
    <text evidence="10">The sequence shown here is derived from an EMBL/GenBank/DDBJ whole genome shotgun (WGS) entry which is preliminary data.</text>
</comment>
<evidence type="ECO:0000256" key="6">
    <source>
        <dbReference type="ARBA" id="ARBA00023163"/>
    </source>
</evidence>
<dbReference type="PANTHER" id="PTHR47782">
    <property type="entry name" value="ZN(II)2CYS6 TRANSCRIPTION FACTOR (EUROFUNG)-RELATED"/>
    <property type="match status" value="1"/>
</dbReference>
<dbReference type="PROSITE" id="PS00463">
    <property type="entry name" value="ZN2_CY6_FUNGAL_1"/>
    <property type="match status" value="1"/>
</dbReference>
<dbReference type="AlphaFoldDB" id="A0AAI9Z6J5"/>
<evidence type="ECO:0000256" key="8">
    <source>
        <dbReference type="SAM" id="MobiDB-lite"/>
    </source>
</evidence>
<feature type="region of interest" description="Disordered" evidence="8">
    <location>
        <begin position="195"/>
        <end position="214"/>
    </location>
</feature>
<dbReference type="SUPFAM" id="SSF57701">
    <property type="entry name" value="Zn2/Cys6 DNA-binding domain"/>
    <property type="match status" value="1"/>
</dbReference>
<dbReference type="CDD" id="cd00067">
    <property type="entry name" value="GAL4"/>
    <property type="match status" value="1"/>
</dbReference>
<evidence type="ECO:0000256" key="5">
    <source>
        <dbReference type="ARBA" id="ARBA00023125"/>
    </source>
</evidence>
<dbReference type="InterPro" id="IPR007219">
    <property type="entry name" value="XnlR_reg_dom"/>
</dbReference>
<keyword evidence="6" id="KW-0804">Transcription</keyword>
<evidence type="ECO:0000259" key="9">
    <source>
        <dbReference type="PROSITE" id="PS50048"/>
    </source>
</evidence>
<feature type="domain" description="Zn(2)-C6 fungal-type" evidence="9">
    <location>
        <begin position="32"/>
        <end position="60"/>
    </location>
</feature>
<dbReference type="SMART" id="SM00066">
    <property type="entry name" value="GAL4"/>
    <property type="match status" value="1"/>
</dbReference>
<dbReference type="InterPro" id="IPR036864">
    <property type="entry name" value="Zn2-C6_fun-type_DNA-bd_sf"/>
</dbReference>
<comment type="subcellular location">
    <subcellularLocation>
        <location evidence="1">Nucleus</location>
    </subcellularLocation>
</comment>
<dbReference type="GeneID" id="85333697"/>
<evidence type="ECO:0000256" key="1">
    <source>
        <dbReference type="ARBA" id="ARBA00004123"/>
    </source>
</evidence>
<keyword evidence="11" id="KW-1185">Reference proteome</keyword>
<keyword evidence="5" id="KW-0238">DNA-binding</keyword>
<dbReference type="InterPro" id="IPR001138">
    <property type="entry name" value="Zn2Cys6_DnaBD"/>
</dbReference>
<keyword evidence="2" id="KW-0479">Metal-binding</keyword>
<evidence type="ECO:0000256" key="7">
    <source>
        <dbReference type="ARBA" id="ARBA00023242"/>
    </source>
</evidence>
<dbReference type="Proteomes" id="UP001240678">
    <property type="component" value="Unassembled WGS sequence"/>
</dbReference>
<keyword evidence="7" id="KW-0539">Nucleus</keyword>
<dbReference type="PROSITE" id="PS50048">
    <property type="entry name" value="ZN2_CY6_FUNGAL_2"/>
    <property type="match status" value="1"/>
</dbReference>
<evidence type="ECO:0000256" key="2">
    <source>
        <dbReference type="ARBA" id="ARBA00022723"/>
    </source>
</evidence>
<dbReference type="RefSeq" id="XP_060318800.1">
    <property type="nucleotide sequence ID" value="XM_060450150.1"/>
</dbReference>
<dbReference type="Pfam" id="PF00172">
    <property type="entry name" value="Zn_clus"/>
    <property type="match status" value="1"/>
</dbReference>
<dbReference type="GO" id="GO:0045944">
    <property type="term" value="P:positive regulation of transcription by RNA polymerase II"/>
    <property type="evidence" value="ECO:0007669"/>
    <property type="project" value="TreeGrafter"/>
</dbReference>
<dbReference type="EMBL" id="MOOE01000002">
    <property type="protein sequence ID" value="KAK1536638.1"/>
    <property type="molecule type" value="Genomic_DNA"/>
</dbReference>
<dbReference type="Pfam" id="PF04082">
    <property type="entry name" value="Fungal_trans"/>
    <property type="match status" value="1"/>
</dbReference>
<dbReference type="Gene3D" id="4.10.240.10">
    <property type="entry name" value="Zn(2)-C6 fungal-type DNA-binding domain"/>
    <property type="match status" value="1"/>
</dbReference>
<dbReference type="SMART" id="SM00906">
    <property type="entry name" value="Fungal_trans"/>
    <property type="match status" value="1"/>
</dbReference>
<feature type="region of interest" description="Disordered" evidence="8">
    <location>
        <begin position="1"/>
        <end position="26"/>
    </location>
</feature>
<reference evidence="10 11" key="1">
    <citation type="submission" date="2016-10" db="EMBL/GenBank/DDBJ databases">
        <title>The genome sequence of Colletotrichum fioriniae PJ7.</title>
        <authorList>
            <person name="Baroncelli R."/>
        </authorList>
    </citation>
    <scope>NUCLEOTIDE SEQUENCE [LARGE SCALE GENOMIC DNA]</scope>
    <source>
        <strain evidence="10 11">IMI 309622</strain>
    </source>
</reference>
<keyword evidence="3" id="KW-0862">Zinc</keyword>